<dbReference type="Gene3D" id="3.30.559.30">
    <property type="entry name" value="Nonribosomal peptide synthetase, condensation domain"/>
    <property type="match status" value="1"/>
</dbReference>
<keyword evidence="3" id="KW-1185">Reference proteome</keyword>
<gene>
    <name evidence="2" type="ORF">KVH32_29130</name>
</gene>
<protein>
    <submittedName>
        <fullName evidence="2">Condensation protein</fullName>
    </submittedName>
</protein>
<dbReference type="Proteomes" id="UP000758701">
    <property type="component" value="Unassembled WGS sequence"/>
</dbReference>
<dbReference type="RefSeq" id="WP_224310144.1">
    <property type="nucleotide sequence ID" value="NZ_BNEG01000005.1"/>
</dbReference>
<sequence>MHAPHLGTDGGPPTPVPMGTADLAYHLAMRGEPLPAGFLFAFSGPVPTLASVRARVAERAHRIPALRYRIDREGRAFSRVEGIDVERHVHEAWLPGDDDGSGAGRLMLSHPPGGDDRPPWDVWLVHGPGGEHSLCYRTDHTLQDGIGAAHTARALLDDDPVGGPPGYHGGRPTARGLASAAGALAASFRHSDKPAFDVPLSGRTGLCQTVVPVARLRAVGRAHGATVNDVFLAALAHAVGTWHRKNTGAAHPPLPVAVPMSVRAPGEECVPGNRIVVARVLLPCDAPSPRHALSRVVARSDGMRTGRLRESLRLMQTAGPRGIGARVGTRVVNGRAVAGPVSSVNFGTALVHQGNAAHRSVVWSGLGAGIRCLVTLTSQHDTACLAVIHDEALTTADELPDLWLASLLDLEQP</sequence>
<evidence type="ECO:0000313" key="3">
    <source>
        <dbReference type="Proteomes" id="UP000758701"/>
    </source>
</evidence>
<comment type="caution">
    <text evidence="2">The sequence shown here is derived from an EMBL/GenBank/DDBJ whole genome shotgun (WGS) entry which is preliminary data.</text>
</comment>
<reference evidence="2 3" key="1">
    <citation type="submission" date="2021-06" db="EMBL/GenBank/DDBJ databases">
        <title>Ecological speciation of a Streptomyces species isolated from different habitats and geographic origins.</title>
        <authorList>
            <person name="Wang J."/>
        </authorList>
    </citation>
    <scope>NUCLEOTIDE SEQUENCE [LARGE SCALE GENOMIC DNA]</scope>
    <source>
        <strain evidence="2 3">FXJ8.012</strain>
    </source>
</reference>
<dbReference type="EMBL" id="JAHSTP010000015">
    <property type="protein sequence ID" value="MBZ6155198.1"/>
    <property type="molecule type" value="Genomic_DNA"/>
</dbReference>
<name>A0ABS7WB73_STROV</name>
<organism evidence="2 3">
    <name type="scientific">Streptomyces olivaceus</name>
    <dbReference type="NCBI Taxonomy" id="47716"/>
    <lineage>
        <taxon>Bacteria</taxon>
        <taxon>Bacillati</taxon>
        <taxon>Actinomycetota</taxon>
        <taxon>Actinomycetes</taxon>
        <taxon>Kitasatosporales</taxon>
        <taxon>Streptomycetaceae</taxon>
        <taxon>Streptomyces</taxon>
    </lineage>
</organism>
<evidence type="ECO:0000313" key="2">
    <source>
        <dbReference type="EMBL" id="MBZ6155198.1"/>
    </source>
</evidence>
<evidence type="ECO:0000259" key="1">
    <source>
        <dbReference type="Pfam" id="PF03007"/>
    </source>
</evidence>
<dbReference type="InterPro" id="IPR004255">
    <property type="entry name" value="O-acyltransferase_WSD1_N"/>
</dbReference>
<dbReference type="Pfam" id="PF03007">
    <property type="entry name" value="WS_DGAT_cat"/>
    <property type="match status" value="1"/>
</dbReference>
<dbReference type="SUPFAM" id="SSF52777">
    <property type="entry name" value="CoA-dependent acyltransferases"/>
    <property type="match status" value="2"/>
</dbReference>
<proteinExistence type="predicted"/>
<feature type="domain" description="O-acyltransferase WSD1-like N-terminal" evidence="1">
    <location>
        <begin position="48"/>
        <end position="161"/>
    </location>
</feature>
<accession>A0ABS7WB73</accession>